<dbReference type="InterPro" id="IPR018060">
    <property type="entry name" value="HTH_AraC"/>
</dbReference>
<evidence type="ECO:0000256" key="5">
    <source>
        <dbReference type="ARBA" id="ARBA00023015"/>
    </source>
</evidence>
<keyword evidence="2" id="KW-0963">Cytoplasm</keyword>
<dbReference type="PRINTS" id="PR00032">
    <property type="entry name" value="HTHARAC"/>
</dbReference>
<dbReference type="PROSITE" id="PS50110">
    <property type="entry name" value="RESPONSE_REGULATORY"/>
    <property type="match status" value="1"/>
</dbReference>
<dbReference type="InterPro" id="IPR018062">
    <property type="entry name" value="HTH_AraC-typ_CS"/>
</dbReference>
<dbReference type="SUPFAM" id="SSF46689">
    <property type="entry name" value="Homeodomain-like"/>
    <property type="match status" value="2"/>
</dbReference>
<dbReference type="SMART" id="SM00448">
    <property type="entry name" value="REC"/>
    <property type="match status" value="1"/>
</dbReference>
<reference evidence="11 12" key="1">
    <citation type="submission" date="2024-09" db="EMBL/GenBank/DDBJ databases">
        <authorList>
            <person name="Sun Q."/>
            <person name="Mori K."/>
        </authorList>
    </citation>
    <scope>NUCLEOTIDE SEQUENCE [LARGE SCALE GENOMIC DNA]</scope>
    <source>
        <strain evidence="11 12">TISTR 2452</strain>
    </source>
</reference>
<dbReference type="SMART" id="SM00342">
    <property type="entry name" value="HTH_ARAC"/>
    <property type="match status" value="1"/>
</dbReference>
<dbReference type="Pfam" id="PF12833">
    <property type="entry name" value="HTH_18"/>
    <property type="match status" value="1"/>
</dbReference>
<keyword evidence="5" id="KW-0805">Transcription regulation</keyword>
<evidence type="ECO:0000256" key="7">
    <source>
        <dbReference type="ARBA" id="ARBA00023163"/>
    </source>
</evidence>
<evidence type="ECO:0000256" key="6">
    <source>
        <dbReference type="ARBA" id="ARBA00023125"/>
    </source>
</evidence>
<feature type="domain" description="Response regulatory" evidence="10">
    <location>
        <begin position="3"/>
        <end position="120"/>
    </location>
</feature>
<dbReference type="InterPro" id="IPR051552">
    <property type="entry name" value="HptR"/>
</dbReference>
<evidence type="ECO:0000256" key="3">
    <source>
        <dbReference type="ARBA" id="ARBA00022553"/>
    </source>
</evidence>
<evidence type="ECO:0000256" key="4">
    <source>
        <dbReference type="ARBA" id="ARBA00023012"/>
    </source>
</evidence>
<dbReference type="PANTHER" id="PTHR42713">
    <property type="entry name" value="HISTIDINE KINASE-RELATED"/>
    <property type="match status" value="1"/>
</dbReference>
<feature type="domain" description="HTH araC/xylS-type" evidence="9">
    <location>
        <begin position="430"/>
        <end position="529"/>
    </location>
</feature>
<keyword evidence="4" id="KW-0902">Two-component regulatory system</keyword>
<dbReference type="InterPro" id="IPR001789">
    <property type="entry name" value="Sig_transdc_resp-reg_receiver"/>
</dbReference>
<comment type="subcellular location">
    <subcellularLocation>
        <location evidence="1">Cytoplasm</location>
    </subcellularLocation>
</comment>
<organism evidence="11 12">
    <name type="scientific">Paenibacillus aurantiacus</name>
    <dbReference type="NCBI Taxonomy" id="1936118"/>
    <lineage>
        <taxon>Bacteria</taxon>
        <taxon>Bacillati</taxon>
        <taxon>Bacillota</taxon>
        <taxon>Bacilli</taxon>
        <taxon>Bacillales</taxon>
        <taxon>Paenibacillaceae</taxon>
        <taxon>Paenibacillus</taxon>
    </lineage>
</organism>
<evidence type="ECO:0000313" key="12">
    <source>
        <dbReference type="Proteomes" id="UP001589747"/>
    </source>
</evidence>
<keyword evidence="7" id="KW-0804">Transcription</keyword>
<dbReference type="EMBL" id="JBHMDO010000032">
    <property type="protein sequence ID" value="MFB9328021.1"/>
    <property type="molecule type" value="Genomic_DNA"/>
</dbReference>
<dbReference type="Proteomes" id="UP001589747">
    <property type="component" value="Unassembled WGS sequence"/>
</dbReference>
<evidence type="ECO:0000256" key="8">
    <source>
        <dbReference type="PROSITE-ProRule" id="PRU00169"/>
    </source>
</evidence>
<dbReference type="RefSeq" id="WP_377496928.1">
    <property type="nucleotide sequence ID" value="NZ_JBHMDO010000032.1"/>
</dbReference>
<evidence type="ECO:0000256" key="1">
    <source>
        <dbReference type="ARBA" id="ARBA00004496"/>
    </source>
</evidence>
<evidence type="ECO:0000313" key="11">
    <source>
        <dbReference type="EMBL" id="MFB9328021.1"/>
    </source>
</evidence>
<dbReference type="PROSITE" id="PS01124">
    <property type="entry name" value="HTH_ARAC_FAMILY_2"/>
    <property type="match status" value="1"/>
</dbReference>
<sequence length="531" mass="61150">MIRLLIVDDEQATRDGLLNYVEWQELGIDIVKTAADGWEALQLSFSYKPDIVLTDVKMPRMDGIQFAIKLRESQPQCKIVFLSSYAEKEYLKSAIQLKALDFLEKPVNLDVIRKELRLAVKACQDERKQRMAEQEIRTENELLQQEQQALYFISRDYEHSDKSNKSESPLSSHQTGYAFATAIIKLMGLSEQELQRFILQKNEIYEHIKIRFSFAGLETLRGFKDSQHLIIHAYAKSLAAPDELINPLALIRSDLQTLFGKPMLTFIGVGQLVHRPERLLDSYHSAAVAIQRQFFKGYNHILVFQEVRRSASLQPARGSSFGPAFAACLEEEKFEKASDILASAVENLKANEDTLVNDAKNVFFDLLQNLFKVAEKKKILLSDPQDDKEYLWNLLYKFNTLQEMVFYAEGKLRQFFTQLRDKPNSGYIAAGIFEFVHANFADPELSIKSIAEHLFLTPNYLSLQFKKETGMTINQYITDFRIDKAKELLSNRQYKLYEIAAHVGIQDANYFAKTFKKVTGLTPSEFKERHT</sequence>
<gene>
    <name evidence="11" type="ORF">ACFFSY_19010</name>
</gene>
<dbReference type="Pfam" id="PF00072">
    <property type="entry name" value="Response_reg"/>
    <property type="match status" value="1"/>
</dbReference>
<dbReference type="InterPro" id="IPR020449">
    <property type="entry name" value="Tscrpt_reg_AraC-type_HTH"/>
</dbReference>
<dbReference type="Gene3D" id="3.40.50.2300">
    <property type="match status" value="1"/>
</dbReference>
<evidence type="ECO:0000256" key="2">
    <source>
        <dbReference type="ARBA" id="ARBA00022490"/>
    </source>
</evidence>
<dbReference type="InterPro" id="IPR009057">
    <property type="entry name" value="Homeodomain-like_sf"/>
</dbReference>
<dbReference type="PANTHER" id="PTHR42713:SF3">
    <property type="entry name" value="TRANSCRIPTIONAL REGULATORY PROTEIN HPTR"/>
    <property type="match status" value="1"/>
</dbReference>
<dbReference type="InterPro" id="IPR011006">
    <property type="entry name" value="CheY-like_superfamily"/>
</dbReference>
<dbReference type="CDD" id="cd17536">
    <property type="entry name" value="REC_YesN-like"/>
    <property type="match status" value="1"/>
</dbReference>
<comment type="caution">
    <text evidence="11">The sequence shown here is derived from an EMBL/GenBank/DDBJ whole genome shotgun (WGS) entry which is preliminary data.</text>
</comment>
<dbReference type="SUPFAM" id="SSF52172">
    <property type="entry name" value="CheY-like"/>
    <property type="match status" value="1"/>
</dbReference>
<proteinExistence type="predicted"/>
<feature type="modified residue" description="4-aspartylphosphate" evidence="8">
    <location>
        <position position="55"/>
    </location>
</feature>
<dbReference type="Gene3D" id="1.10.10.60">
    <property type="entry name" value="Homeodomain-like"/>
    <property type="match status" value="2"/>
</dbReference>
<evidence type="ECO:0000259" key="9">
    <source>
        <dbReference type="PROSITE" id="PS01124"/>
    </source>
</evidence>
<keyword evidence="3 8" id="KW-0597">Phosphoprotein</keyword>
<keyword evidence="6" id="KW-0238">DNA-binding</keyword>
<evidence type="ECO:0000259" key="10">
    <source>
        <dbReference type="PROSITE" id="PS50110"/>
    </source>
</evidence>
<protein>
    <submittedName>
        <fullName evidence="11">Response regulator</fullName>
    </submittedName>
</protein>
<accession>A0ABV5KS25</accession>
<dbReference type="PROSITE" id="PS00041">
    <property type="entry name" value="HTH_ARAC_FAMILY_1"/>
    <property type="match status" value="1"/>
</dbReference>
<name>A0ABV5KS25_9BACL</name>
<keyword evidence="12" id="KW-1185">Reference proteome</keyword>